<dbReference type="Pfam" id="PF05380">
    <property type="entry name" value="Peptidase_A17"/>
    <property type="match status" value="1"/>
</dbReference>
<dbReference type="PANTHER" id="PTHR47331">
    <property type="entry name" value="PHD-TYPE DOMAIN-CONTAINING PROTEIN"/>
    <property type="match status" value="1"/>
</dbReference>
<evidence type="ECO:0000313" key="2">
    <source>
        <dbReference type="Proteomes" id="UP001591681"/>
    </source>
</evidence>
<keyword evidence="2" id="KW-1185">Reference proteome</keyword>
<gene>
    <name evidence="1" type="ORF">ACEWY4_008533</name>
</gene>
<comment type="caution">
    <text evidence="1">The sequence shown here is derived from an EMBL/GenBank/DDBJ whole genome shotgun (WGS) entry which is preliminary data.</text>
</comment>
<dbReference type="InterPro" id="IPR008042">
    <property type="entry name" value="Retrotrans_Pao"/>
</dbReference>
<name>A0ABD1KB45_9TELE</name>
<dbReference type="Proteomes" id="UP001591681">
    <property type="component" value="Unassembled WGS sequence"/>
</dbReference>
<reference evidence="1 2" key="1">
    <citation type="submission" date="2024-09" db="EMBL/GenBank/DDBJ databases">
        <title>A chromosome-level genome assembly of Gray's grenadier anchovy, Coilia grayii.</title>
        <authorList>
            <person name="Fu Z."/>
        </authorList>
    </citation>
    <scope>NUCLEOTIDE SEQUENCE [LARGE SCALE GENOMIC DNA]</scope>
    <source>
        <strain evidence="1">G4</strain>
        <tissue evidence="1">Muscle</tissue>
    </source>
</reference>
<dbReference type="PANTHER" id="PTHR47331:SF6">
    <property type="entry name" value="DOUBLECORTIN DOMAIN-CONTAINING PROTEIN"/>
    <property type="match status" value="1"/>
</dbReference>
<sequence>MDQTHAASSRHFYIGDGLITLPTEAEAIDLVKLTRASLAESHLKLHKIASNSVVVMLAFPCENLAAGAVAYLSVILPGRKFRVGFLLGKAKLAPQPETTVPRLELHGAVLAAEMAELILEALDHKPQAVKFFGDNKVVLGSTPPCGLQMQSSSTSFSSPDGTFPLVDPETNTNVRPQLTTLATHVSEEELAVAKKHILMSVQRDAYPEEYKVLQENQPVSKSSVILELDPFLRDSLLRIGGRLSQP</sequence>
<evidence type="ECO:0000313" key="1">
    <source>
        <dbReference type="EMBL" id="KAL2096385.1"/>
    </source>
</evidence>
<dbReference type="AlphaFoldDB" id="A0ABD1KB45"/>
<proteinExistence type="predicted"/>
<dbReference type="EMBL" id="JBHFQA010000007">
    <property type="protein sequence ID" value="KAL2096385.1"/>
    <property type="molecule type" value="Genomic_DNA"/>
</dbReference>
<organism evidence="1 2">
    <name type="scientific">Coilia grayii</name>
    <name type="common">Gray's grenadier anchovy</name>
    <dbReference type="NCBI Taxonomy" id="363190"/>
    <lineage>
        <taxon>Eukaryota</taxon>
        <taxon>Metazoa</taxon>
        <taxon>Chordata</taxon>
        <taxon>Craniata</taxon>
        <taxon>Vertebrata</taxon>
        <taxon>Euteleostomi</taxon>
        <taxon>Actinopterygii</taxon>
        <taxon>Neopterygii</taxon>
        <taxon>Teleostei</taxon>
        <taxon>Clupei</taxon>
        <taxon>Clupeiformes</taxon>
        <taxon>Clupeoidei</taxon>
        <taxon>Engraulidae</taxon>
        <taxon>Coilinae</taxon>
        <taxon>Coilia</taxon>
    </lineage>
</organism>
<accession>A0ABD1KB45</accession>
<protein>
    <submittedName>
        <fullName evidence="1">Uncharacterized protein</fullName>
    </submittedName>
</protein>